<protein>
    <submittedName>
        <fullName evidence="1">Uncharacterized protein</fullName>
    </submittedName>
</protein>
<sequence>MQSIKWRFLFIILVQVKLSYATFHCDDRAHPEMSKTPICARKPVKSDEVHIPDATNFEYLLINAHKKEDGWTCGGVKIYDRQTTNRFCCNGEDTPTPIVGKESTMDKICYAR</sequence>
<gene>
    <name evidence="1" type="ORF">MJO28_007683</name>
</gene>
<organism evidence="1 2">
    <name type="scientific">Puccinia striiformis f. sp. tritici</name>
    <dbReference type="NCBI Taxonomy" id="168172"/>
    <lineage>
        <taxon>Eukaryota</taxon>
        <taxon>Fungi</taxon>
        <taxon>Dikarya</taxon>
        <taxon>Basidiomycota</taxon>
        <taxon>Pucciniomycotina</taxon>
        <taxon>Pucciniomycetes</taxon>
        <taxon>Pucciniales</taxon>
        <taxon>Pucciniaceae</taxon>
        <taxon>Puccinia</taxon>
    </lineage>
</organism>
<reference evidence="2" key="2">
    <citation type="journal article" date="2018" name="Mol. Plant Microbe Interact.">
        <title>Genome sequence resources for the wheat stripe rust pathogen (Puccinia striiformis f. sp. tritici) and the barley stripe rust pathogen (Puccinia striiformis f. sp. hordei).</title>
        <authorList>
            <person name="Xia C."/>
            <person name="Wang M."/>
            <person name="Yin C."/>
            <person name="Cornejo O.E."/>
            <person name="Hulbert S.H."/>
            <person name="Chen X."/>
        </authorList>
    </citation>
    <scope>NUCLEOTIDE SEQUENCE [LARGE SCALE GENOMIC DNA]</scope>
    <source>
        <strain evidence="2">93-210</strain>
    </source>
</reference>
<dbReference type="Proteomes" id="UP001060170">
    <property type="component" value="Chromosome 7"/>
</dbReference>
<keyword evidence="2" id="KW-1185">Reference proteome</keyword>
<evidence type="ECO:0000313" key="1">
    <source>
        <dbReference type="EMBL" id="KAI7951999.1"/>
    </source>
</evidence>
<dbReference type="EMBL" id="CM045871">
    <property type="protein sequence ID" value="KAI7951999.1"/>
    <property type="molecule type" value="Genomic_DNA"/>
</dbReference>
<evidence type="ECO:0000313" key="2">
    <source>
        <dbReference type="Proteomes" id="UP001060170"/>
    </source>
</evidence>
<name>A0ACC0EF49_9BASI</name>
<comment type="caution">
    <text evidence="1">The sequence shown here is derived from an EMBL/GenBank/DDBJ whole genome shotgun (WGS) entry which is preliminary data.</text>
</comment>
<reference evidence="2" key="1">
    <citation type="journal article" date="2018" name="BMC Genomics">
        <title>Genomic insights into host adaptation between the wheat stripe rust pathogen (Puccinia striiformis f. sp. tritici) and the barley stripe rust pathogen (Puccinia striiformis f. sp. hordei).</title>
        <authorList>
            <person name="Xia C."/>
            <person name="Wang M."/>
            <person name="Yin C."/>
            <person name="Cornejo O.E."/>
            <person name="Hulbert S.H."/>
            <person name="Chen X."/>
        </authorList>
    </citation>
    <scope>NUCLEOTIDE SEQUENCE [LARGE SCALE GENOMIC DNA]</scope>
    <source>
        <strain evidence="2">93-210</strain>
    </source>
</reference>
<accession>A0ACC0EF49</accession>
<reference evidence="1 2" key="3">
    <citation type="journal article" date="2022" name="Microbiol. Spectr.">
        <title>Folding features and dynamics of 3D genome architecture in plant fungal pathogens.</title>
        <authorList>
            <person name="Xia C."/>
        </authorList>
    </citation>
    <scope>NUCLEOTIDE SEQUENCE [LARGE SCALE GENOMIC DNA]</scope>
    <source>
        <strain evidence="1 2">93-210</strain>
    </source>
</reference>
<proteinExistence type="predicted"/>